<feature type="chain" id="PRO_5040302394" description="Ig-like domain-containing protein" evidence="10">
    <location>
        <begin position="21"/>
        <end position="847"/>
    </location>
</feature>
<feature type="domain" description="Ig-like" evidence="11">
    <location>
        <begin position="382"/>
        <end position="510"/>
    </location>
</feature>
<evidence type="ECO:0000256" key="1">
    <source>
        <dbReference type="ARBA" id="ARBA00004167"/>
    </source>
</evidence>
<dbReference type="InterPro" id="IPR013783">
    <property type="entry name" value="Ig-like_fold"/>
</dbReference>
<dbReference type="PANTHER" id="PTHR12207:SF3">
    <property type="entry name" value="PROSTAGLANDIN F2 RECEPTOR NEGATIVE REGULATOR"/>
    <property type="match status" value="1"/>
</dbReference>
<evidence type="ECO:0000256" key="2">
    <source>
        <dbReference type="ARBA" id="ARBA00022692"/>
    </source>
</evidence>
<accession>A0A9Q1IRV4</accession>
<evidence type="ECO:0000256" key="6">
    <source>
        <dbReference type="ARBA" id="ARBA00023136"/>
    </source>
</evidence>
<evidence type="ECO:0000256" key="9">
    <source>
        <dbReference type="SAM" id="Phobius"/>
    </source>
</evidence>
<evidence type="ECO:0000256" key="8">
    <source>
        <dbReference type="ARBA" id="ARBA00023319"/>
    </source>
</evidence>
<dbReference type="FunFam" id="2.60.40.10:FF:002026">
    <property type="entry name" value="Prostaglandin F2 receptor inhibitor"/>
    <property type="match status" value="1"/>
</dbReference>
<evidence type="ECO:0000256" key="3">
    <source>
        <dbReference type="ARBA" id="ARBA00022729"/>
    </source>
</evidence>
<keyword evidence="8" id="KW-0393">Immunoglobulin domain</keyword>
<keyword evidence="2 9" id="KW-0812">Transmembrane</keyword>
<dbReference type="AlphaFoldDB" id="A0A9Q1IRV4"/>
<evidence type="ECO:0000256" key="10">
    <source>
        <dbReference type="SAM" id="SignalP"/>
    </source>
</evidence>
<dbReference type="SMART" id="SM00409">
    <property type="entry name" value="IG"/>
    <property type="match status" value="6"/>
</dbReference>
<dbReference type="EMBL" id="JAINUF010000009">
    <property type="protein sequence ID" value="KAJ8350916.1"/>
    <property type="molecule type" value="Genomic_DNA"/>
</dbReference>
<dbReference type="InterPro" id="IPR036179">
    <property type="entry name" value="Ig-like_dom_sf"/>
</dbReference>
<dbReference type="FunFam" id="2.60.40.10:FF:000191">
    <property type="entry name" value="Immunoglobulin superfamily member 3"/>
    <property type="match status" value="1"/>
</dbReference>
<keyword evidence="13" id="KW-1185">Reference proteome</keyword>
<name>A0A9Q1IRV4_SYNKA</name>
<reference evidence="12" key="1">
    <citation type="journal article" date="2023" name="Science">
        <title>Genome structures resolve the early diversification of teleost fishes.</title>
        <authorList>
            <person name="Parey E."/>
            <person name="Louis A."/>
            <person name="Montfort J."/>
            <person name="Bouchez O."/>
            <person name="Roques C."/>
            <person name="Iampietro C."/>
            <person name="Lluch J."/>
            <person name="Castinel A."/>
            <person name="Donnadieu C."/>
            <person name="Desvignes T."/>
            <person name="Floi Bucao C."/>
            <person name="Jouanno E."/>
            <person name="Wen M."/>
            <person name="Mejri S."/>
            <person name="Dirks R."/>
            <person name="Jansen H."/>
            <person name="Henkel C."/>
            <person name="Chen W.J."/>
            <person name="Zahm M."/>
            <person name="Cabau C."/>
            <person name="Klopp C."/>
            <person name="Thompson A.W."/>
            <person name="Robinson-Rechavi M."/>
            <person name="Braasch I."/>
            <person name="Lecointre G."/>
            <person name="Bobe J."/>
            <person name="Postlethwait J.H."/>
            <person name="Berthelot C."/>
            <person name="Roest Crollius H."/>
            <person name="Guiguen Y."/>
        </authorList>
    </citation>
    <scope>NUCLEOTIDE SEQUENCE</scope>
    <source>
        <strain evidence="12">WJC10195</strain>
    </source>
</reference>
<keyword evidence="6 9" id="KW-0472">Membrane</keyword>
<dbReference type="InterPro" id="IPR003599">
    <property type="entry name" value="Ig_sub"/>
</dbReference>
<keyword evidence="7" id="KW-1015">Disulfide bond</keyword>
<organism evidence="12 13">
    <name type="scientific">Synaphobranchus kaupii</name>
    <name type="common">Kaup's arrowtooth eel</name>
    <dbReference type="NCBI Taxonomy" id="118154"/>
    <lineage>
        <taxon>Eukaryota</taxon>
        <taxon>Metazoa</taxon>
        <taxon>Chordata</taxon>
        <taxon>Craniata</taxon>
        <taxon>Vertebrata</taxon>
        <taxon>Euteleostomi</taxon>
        <taxon>Actinopterygii</taxon>
        <taxon>Neopterygii</taxon>
        <taxon>Teleostei</taxon>
        <taxon>Anguilliformes</taxon>
        <taxon>Synaphobranchidae</taxon>
        <taxon>Synaphobranchus</taxon>
    </lineage>
</organism>
<dbReference type="PROSITE" id="PS50835">
    <property type="entry name" value="IG_LIKE"/>
    <property type="match status" value="5"/>
</dbReference>
<evidence type="ECO:0000256" key="7">
    <source>
        <dbReference type="ARBA" id="ARBA00023157"/>
    </source>
</evidence>
<dbReference type="GO" id="GO:0016020">
    <property type="term" value="C:membrane"/>
    <property type="evidence" value="ECO:0007669"/>
    <property type="project" value="UniProtKB-SubCell"/>
</dbReference>
<dbReference type="Gene3D" id="2.60.40.10">
    <property type="entry name" value="Immunoglobulins"/>
    <property type="match status" value="5"/>
</dbReference>
<evidence type="ECO:0000256" key="5">
    <source>
        <dbReference type="ARBA" id="ARBA00022989"/>
    </source>
</evidence>
<gene>
    <name evidence="12" type="ORF">SKAU_G00260460</name>
</gene>
<evidence type="ECO:0000313" key="13">
    <source>
        <dbReference type="Proteomes" id="UP001152622"/>
    </source>
</evidence>
<evidence type="ECO:0000259" key="11">
    <source>
        <dbReference type="PROSITE" id="PS50835"/>
    </source>
</evidence>
<keyword evidence="5 9" id="KW-1133">Transmembrane helix</keyword>
<feature type="domain" description="Ig-like" evidence="11">
    <location>
        <begin position="123"/>
        <end position="221"/>
    </location>
</feature>
<evidence type="ECO:0000256" key="4">
    <source>
        <dbReference type="ARBA" id="ARBA00022737"/>
    </source>
</evidence>
<sequence>MENAFFTYFIFFLAFGWGHGRVYEGPSEQDFDWKVQRGSHELQLISTFDPAYSDRSLQGRVDSGDIAVVRLGDDTVELRIRNLKESDSATYRCSTPSTDSVIKGNYNDDVELKVIGDSLKLSPVAPPALVPEGGPIDLRCTVTVDPTAHTYLSITWSVRRGSSPSEDILTFSPERGVTAAIGSSQRYADGGLRLTLQGGGAYGLVLTEAVPTDQGVFACTAKEFVLEEGGVWQEIMQRSVDLGEVQVTPTAQSLTVAMEANSTLSVGDTLNLTCSIAADGLGALGLEVTWLVSSAPGGGPTDSRVLVRMGRDGVVTDPSDLVGVTRVGTGVFRLVLHDVGLSESGLYSCMVRAWIRQTSGKWYQAAEKTSNSALVLVTMIEPEFKVTLQEVVAPQASGDPTELECRVTDVSRLKDGRLGVSWRYREDTPADLPTSTRSVATLDEQGNLLPGDEYTERVEKGLLVLSRVKPDTFKLRFLHTHDSDKGAYSCTASAWTPQRHGGWAKSTEVQSDPLSVSWTPKSPSLSVLAQTLREASSGGSTFEMSCLVTAEDLQNPSYSVLVQTEEAAGGKARRILSLSPDSVLKLEEWDELGRLDSVVLEKTGSAEFRFRLYGTQVSDRGSYFCEVSAWTPGAGGAWTKAISAVSNKVQITFADSGPAFNVSIQPDIARVLPGQTAKMECVMSAVGVPPKAADVSYEVRWYQSRLRSLDRPALLVSVDRLGVVRKSLPNGSSDCSLEQTDGQTFALQIHSARGDDAGEYYCTATPWLRSSSGTWTSGRELTSDRVFLSITFTLWDSLKLPLLYGVGASLAVGLLSVLLGFSCAKWCCRNSRHTPRSQNGLLDLEMD</sequence>
<dbReference type="PANTHER" id="PTHR12207">
    <property type="entry name" value="V-SET AND TRANSMEMBRANE DOMAIN-CONTAINING PROTEIN"/>
    <property type="match status" value="1"/>
</dbReference>
<keyword evidence="4" id="KW-0677">Repeat</keyword>
<feature type="domain" description="Ig-like" evidence="11">
    <location>
        <begin position="249"/>
        <end position="351"/>
    </location>
</feature>
<evidence type="ECO:0000313" key="12">
    <source>
        <dbReference type="EMBL" id="KAJ8350916.1"/>
    </source>
</evidence>
<dbReference type="InterPro" id="IPR051102">
    <property type="entry name" value="IgSF_V-set/TM_domain"/>
</dbReference>
<feature type="transmembrane region" description="Helical" evidence="9">
    <location>
        <begin position="802"/>
        <end position="828"/>
    </location>
</feature>
<feature type="domain" description="Ig-like" evidence="11">
    <location>
        <begin position="523"/>
        <end position="643"/>
    </location>
</feature>
<comment type="caution">
    <text evidence="12">The sequence shown here is derived from an EMBL/GenBank/DDBJ whole genome shotgun (WGS) entry which is preliminary data.</text>
</comment>
<dbReference type="OrthoDB" id="9873136at2759"/>
<comment type="subcellular location">
    <subcellularLocation>
        <location evidence="1">Membrane</location>
        <topology evidence="1">Single-pass membrane protein</topology>
    </subcellularLocation>
</comment>
<protein>
    <recommendedName>
        <fullName evidence="11">Ig-like domain-containing protein</fullName>
    </recommendedName>
</protein>
<proteinExistence type="predicted"/>
<dbReference type="InterPro" id="IPR007110">
    <property type="entry name" value="Ig-like_dom"/>
</dbReference>
<dbReference type="Proteomes" id="UP001152622">
    <property type="component" value="Chromosome 9"/>
</dbReference>
<keyword evidence="3 10" id="KW-0732">Signal</keyword>
<feature type="signal peptide" evidence="10">
    <location>
        <begin position="1"/>
        <end position="20"/>
    </location>
</feature>
<dbReference type="SUPFAM" id="SSF48726">
    <property type="entry name" value="Immunoglobulin"/>
    <property type="match status" value="4"/>
</dbReference>
<feature type="domain" description="Ig-like" evidence="11">
    <location>
        <begin position="658"/>
        <end position="782"/>
    </location>
</feature>